<evidence type="ECO:0000313" key="1">
    <source>
        <dbReference type="EMBL" id="VVZ95283.1"/>
    </source>
</evidence>
<dbReference type="AlphaFoldDB" id="A0A5K1I5I3"/>
<proteinExistence type="predicted"/>
<keyword evidence="2" id="KW-1185">Reference proteome</keyword>
<dbReference type="EMBL" id="CABVOU010000027">
    <property type="protein sequence ID" value="VVZ95283.1"/>
    <property type="molecule type" value="Genomic_DNA"/>
</dbReference>
<reference evidence="1 2" key="1">
    <citation type="submission" date="2019-09" db="EMBL/GenBank/DDBJ databases">
        <authorList>
            <person name="Criscuolo A."/>
        </authorList>
    </citation>
    <scope>NUCLEOTIDE SEQUENCE [LARGE SCALE GENOMIC DNA]</scope>
    <source>
        <strain evidence="2">3(2)</strain>
    </source>
</reference>
<dbReference type="RefSeq" id="WP_151442997.1">
    <property type="nucleotide sequence ID" value="NZ_CABVOU010000027.1"/>
</dbReference>
<sequence>MIAETATAYHSDIQQLFVAYYGRPGDPGGVAFWARQALAKDGDLAEIVQAFGSYEEYIQSLGGWTRLGRSVPSSSSCSDVNRMPRRWPSMSATWRAAA</sequence>
<protein>
    <recommendedName>
        <fullName evidence="3">DUF4214 domain-containing protein</fullName>
    </recommendedName>
</protein>
<evidence type="ECO:0000313" key="2">
    <source>
        <dbReference type="Proteomes" id="UP000326725"/>
    </source>
</evidence>
<dbReference type="Proteomes" id="UP000326725">
    <property type="component" value="Unassembled WGS sequence"/>
</dbReference>
<name>A0A5K1I5I3_9GAMM</name>
<gene>
    <name evidence="1" type="ORF">HALO32_01348</name>
</gene>
<accession>A0A5K1I5I3</accession>
<organism evidence="1 2">
    <name type="scientific">Halomonas lysinitropha</name>
    <dbReference type="NCBI Taxonomy" id="2607506"/>
    <lineage>
        <taxon>Bacteria</taxon>
        <taxon>Pseudomonadati</taxon>
        <taxon>Pseudomonadota</taxon>
        <taxon>Gammaproteobacteria</taxon>
        <taxon>Oceanospirillales</taxon>
        <taxon>Halomonadaceae</taxon>
        <taxon>Halomonas</taxon>
    </lineage>
</organism>
<evidence type="ECO:0008006" key="3">
    <source>
        <dbReference type="Google" id="ProtNLM"/>
    </source>
</evidence>